<feature type="transmembrane region" description="Helical" evidence="7">
    <location>
        <begin position="105"/>
        <end position="132"/>
    </location>
</feature>
<dbReference type="PANTHER" id="PTHR43124">
    <property type="entry name" value="PURINE EFFLUX PUMP PBUE"/>
    <property type="match status" value="1"/>
</dbReference>
<feature type="transmembrane region" description="Helical" evidence="7">
    <location>
        <begin position="194"/>
        <end position="213"/>
    </location>
</feature>
<feature type="compositionally biased region" description="Basic and acidic residues" evidence="6">
    <location>
        <begin position="435"/>
        <end position="449"/>
    </location>
</feature>
<evidence type="ECO:0000256" key="1">
    <source>
        <dbReference type="ARBA" id="ARBA00004651"/>
    </source>
</evidence>
<keyword evidence="2" id="KW-1003">Cell membrane</keyword>
<feature type="transmembrane region" description="Helical" evidence="7">
    <location>
        <begin position="138"/>
        <end position="156"/>
    </location>
</feature>
<sequence>MSISREGDVVEAAARTISDEALFDHDSAASSCSAKSRMTLLALALGTFCIGTTEFASMGIIQLFSLTLEVDLPMATHAVTAYAMGVVVGAPVLTLVAARLNRRTLLLYLIGIFVLGNVLSAFAPNFALFVFARFVSGLPQGAYFGAGAVVASHVLGAGRSGQAFAIVMTGLTIATIFGSPLATFLGQTIGWRQTYLGIAALGLVSLVSLWTFVPRTAELAGAPILHELSGLRKGRVWLMMVVAALGINSIFAVYTFIAPMVTDLVHLPPRVVPIALALFGIGMTVGNLFGGRLADRHADRGIILGYGCTLAILVVLGLWGANAWILFPVFFGVGATMMAAIPAIQVKMTGLGPESATLMGAMNLASLNVANALGALAGGLTIGAGLGLLSTAWAGFVLTTMGLILFAAFVTARTNQARLTTSGTSGLQSGITIIEKPDGEKPDFRREPLPRLPLIE</sequence>
<feature type="transmembrane region" description="Helical" evidence="7">
    <location>
        <begin position="365"/>
        <end position="386"/>
    </location>
</feature>
<keyword evidence="5 7" id="KW-0472">Membrane</keyword>
<protein>
    <submittedName>
        <fullName evidence="9">DHA1 family inner membrane transport protein</fullName>
    </submittedName>
</protein>
<feature type="transmembrane region" description="Helical" evidence="7">
    <location>
        <begin position="301"/>
        <end position="319"/>
    </location>
</feature>
<feature type="transmembrane region" description="Helical" evidence="7">
    <location>
        <begin position="76"/>
        <end position="98"/>
    </location>
</feature>
<dbReference type="Gene3D" id="1.20.1250.20">
    <property type="entry name" value="MFS general substrate transporter like domains"/>
    <property type="match status" value="2"/>
</dbReference>
<evidence type="ECO:0000259" key="8">
    <source>
        <dbReference type="PROSITE" id="PS50850"/>
    </source>
</evidence>
<comment type="subcellular location">
    <subcellularLocation>
        <location evidence="1">Cell membrane</location>
        <topology evidence="1">Multi-pass membrane protein</topology>
    </subcellularLocation>
</comment>
<feature type="transmembrane region" description="Helical" evidence="7">
    <location>
        <begin position="234"/>
        <end position="258"/>
    </location>
</feature>
<dbReference type="InterPro" id="IPR050189">
    <property type="entry name" value="MFS_Efflux_Transporters"/>
</dbReference>
<evidence type="ECO:0000256" key="4">
    <source>
        <dbReference type="ARBA" id="ARBA00022989"/>
    </source>
</evidence>
<feature type="transmembrane region" description="Helical" evidence="7">
    <location>
        <begin position="40"/>
        <end position="64"/>
    </location>
</feature>
<evidence type="ECO:0000256" key="5">
    <source>
        <dbReference type="ARBA" id="ARBA00023136"/>
    </source>
</evidence>
<dbReference type="Proteomes" id="UP000759443">
    <property type="component" value="Unassembled WGS sequence"/>
</dbReference>
<accession>A0ABS4E4P4</accession>
<feature type="domain" description="Major facilitator superfamily (MFS) profile" evidence="8">
    <location>
        <begin position="39"/>
        <end position="415"/>
    </location>
</feature>
<gene>
    <name evidence="9" type="ORF">J2Z17_004368</name>
</gene>
<feature type="transmembrane region" description="Helical" evidence="7">
    <location>
        <begin position="325"/>
        <end position="344"/>
    </location>
</feature>
<evidence type="ECO:0000256" key="6">
    <source>
        <dbReference type="SAM" id="MobiDB-lite"/>
    </source>
</evidence>
<comment type="caution">
    <text evidence="9">The sequence shown here is derived from an EMBL/GenBank/DDBJ whole genome shotgun (WGS) entry which is preliminary data.</text>
</comment>
<reference evidence="9 10" key="1">
    <citation type="submission" date="2021-03" db="EMBL/GenBank/DDBJ databases">
        <title>Genomic Encyclopedia of Type Strains, Phase IV (KMG-IV): sequencing the most valuable type-strain genomes for metagenomic binning, comparative biology and taxonomic classification.</title>
        <authorList>
            <person name="Goeker M."/>
        </authorList>
    </citation>
    <scope>NUCLEOTIDE SEQUENCE [LARGE SCALE GENOMIC DNA]</scope>
    <source>
        <strain evidence="9 10">DSM 21600</strain>
    </source>
</reference>
<name>A0ABS4E4P4_9HYPH</name>
<dbReference type="InterPro" id="IPR020846">
    <property type="entry name" value="MFS_dom"/>
</dbReference>
<keyword evidence="3 7" id="KW-0812">Transmembrane</keyword>
<proteinExistence type="predicted"/>
<dbReference type="InterPro" id="IPR036259">
    <property type="entry name" value="MFS_trans_sf"/>
</dbReference>
<feature type="transmembrane region" description="Helical" evidence="7">
    <location>
        <begin position="270"/>
        <end position="289"/>
    </location>
</feature>
<dbReference type="SUPFAM" id="SSF103473">
    <property type="entry name" value="MFS general substrate transporter"/>
    <property type="match status" value="1"/>
</dbReference>
<organism evidence="9 10">
    <name type="scientific">Rhizobium halophytocola</name>
    <dbReference type="NCBI Taxonomy" id="735519"/>
    <lineage>
        <taxon>Bacteria</taxon>
        <taxon>Pseudomonadati</taxon>
        <taxon>Pseudomonadota</taxon>
        <taxon>Alphaproteobacteria</taxon>
        <taxon>Hyphomicrobiales</taxon>
        <taxon>Rhizobiaceae</taxon>
        <taxon>Rhizobium/Agrobacterium group</taxon>
        <taxon>Rhizobium</taxon>
    </lineage>
</organism>
<feature type="transmembrane region" description="Helical" evidence="7">
    <location>
        <begin position="392"/>
        <end position="412"/>
    </location>
</feature>
<keyword evidence="4 7" id="KW-1133">Transmembrane helix</keyword>
<feature type="region of interest" description="Disordered" evidence="6">
    <location>
        <begin position="430"/>
        <end position="456"/>
    </location>
</feature>
<dbReference type="CDD" id="cd17324">
    <property type="entry name" value="MFS_NepI_like"/>
    <property type="match status" value="1"/>
</dbReference>
<dbReference type="InterPro" id="IPR011701">
    <property type="entry name" value="MFS"/>
</dbReference>
<dbReference type="RefSeq" id="WP_209948142.1">
    <property type="nucleotide sequence ID" value="NZ_JAGGJU010000013.1"/>
</dbReference>
<evidence type="ECO:0000256" key="2">
    <source>
        <dbReference type="ARBA" id="ARBA00022475"/>
    </source>
</evidence>
<dbReference type="EMBL" id="JAGGJU010000013">
    <property type="protein sequence ID" value="MBP1852909.1"/>
    <property type="molecule type" value="Genomic_DNA"/>
</dbReference>
<keyword evidence="10" id="KW-1185">Reference proteome</keyword>
<evidence type="ECO:0000256" key="3">
    <source>
        <dbReference type="ARBA" id="ARBA00022692"/>
    </source>
</evidence>
<dbReference type="PROSITE" id="PS50850">
    <property type="entry name" value="MFS"/>
    <property type="match status" value="1"/>
</dbReference>
<evidence type="ECO:0000313" key="10">
    <source>
        <dbReference type="Proteomes" id="UP000759443"/>
    </source>
</evidence>
<evidence type="ECO:0000256" key="7">
    <source>
        <dbReference type="SAM" id="Phobius"/>
    </source>
</evidence>
<dbReference type="PANTHER" id="PTHR43124:SF3">
    <property type="entry name" value="CHLORAMPHENICOL EFFLUX PUMP RV0191"/>
    <property type="match status" value="1"/>
</dbReference>
<feature type="transmembrane region" description="Helical" evidence="7">
    <location>
        <begin position="163"/>
        <end position="182"/>
    </location>
</feature>
<evidence type="ECO:0000313" key="9">
    <source>
        <dbReference type="EMBL" id="MBP1852909.1"/>
    </source>
</evidence>
<dbReference type="Pfam" id="PF07690">
    <property type="entry name" value="MFS_1"/>
    <property type="match status" value="1"/>
</dbReference>